<dbReference type="GO" id="GO:0005856">
    <property type="term" value="C:cytoskeleton"/>
    <property type="evidence" value="ECO:0007669"/>
    <property type="project" value="TreeGrafter"/>
</dbReference>
<sequence>MDLKSAPLPPCQVRQTHRATHRYARWGLPLAAAVLILLVWHVPLPSWKVVEPLDIPVTWEEIVPSQSLEYHNCGDEFQCARLEVPMDYQRTDGNGRTFALAVVRLPAKVPVTDPRYGGAVLINPGGPGGPGTMQAFVSGRNLQLIIDAEAHPNETGEETGNKYFDIIGSDPRGVGSTTPPVMCFPDPVSQRNWELQVSAEGMLGSGPDSLQRNWQRTHALNSGCSVFDMSSIGADEPMMSYVNTPLVAQDMLTIIERHGEWREKEGQRAQTAHNKCHGLDEANVILKRTEWNRGEEPLLYWGRSYGTLLGTTFASLFPERVTRAVLDGVVDMMKYYQGTGPNVVADADAIFDRFGQYCNEAGSVGCPFYIEGGPDAIRKAYGELEQQILNASIPVMASAERGPEVVTWTDLKTIQRVAIYQPLLAFPILADRMTELGKGNAVPMADFKHGSHFGACPSKKCSLAGPWSPECATSQDNMLYAMAAIMCSDAEHLTTLDVKQFQEECSSLLADSASLGDYWAQLQLGCVGWKAKSKYPFAGPWGGTTAHPMLFVSNTLDPVTPLHSAQHMSHIFPGSGLLQQDSEGHTTLTAPSICVAKAIRNYFQTGTLPVAGTLCDADLKPLVGSPHHHATITQSFSPSDRKLFEALMAEVQRQFKYNPCLANPQDRQATTMAPPTATETLANTISMQAPQSSQAAGAEKAKVKMQMPSMPVFEDKMKEREYLKGRLAAAFRIFGDKGYDEGVAGHITLRDPVDPTTFWVNPFGTAPKLMKASDLIQVDHHGKVIAGGENRLLNAAAFKIHSAIHEARPEVNCAAHSHSIYGRAFCSLGRPLDIISQDACAFHNDLALYSSFKGVVLAEEEGQNIAKALGNKKAALLQNNGLLTVGNTIEESVFWFVSLEKCCYAQLLADGQTVKIEKADAAFTYKTVGTPKAGWFSAKPLFDVIHAETKGEYLE</sequence>
<dbReference type="AlphaFoldDB" id="A0A0A2KI85"/>
<dbReference type="OrthoDB" id="425534at2759"/>
<dbReference type="GO" id="GO:0072330">
    <property type="term" value="P:monocarboxylic acid biosynthetic process"/>
    <property type="evidence" value="ECO:0007669"/>
    <property type="project" value="UniProtKB-ARBA"/>
</dbReference>
<dbReference type="InterPro" id="IPR051017">
    <property type="entry name" value="Aldolase-II_Adducin_sf"/>
</dbReference>
<dbReference type="EMBL" id="JQGA01001398">
    <property type="protein sequence ID" value="KGO66606.1"/>
    <property type="molecule type" value="Genomic_DNA"/>
</dbReference>
<keyword evidence="3" id="KW-1185">Reference proteome</keyword>
<dbReference type="InterPro" id="IPR013595">
    <property type="entry name" value="Pept_S33_TAP-like_C"/>
</dbReference>
<proteinExistence type="predicted"/>
<dbReference type="PhylomeDB" id="A0A0A2KI85"/>
<dbReference type="STRING" id="40296.A0A0A2KI85"/>
<dbReference type="PANTHER" id="PTHR10672">
    <property type="entry name" value="ADDUCIN"/>
    <property type="match status" value="1"/>
</dbReference>
<evidence type="ECO:0000313" key="3">
    <source>
        <dbReference type="Proteomes" id="UP000030104"/>
    </source>
</evidence>
<evidence type="ECO:0000313" key="2">
    <source>
        <dbReference type="EMBL" id="KGO66606.1"/>
    </source>
</evidence>
<feature type="domain" description="Class II aldolase/adducin N-terminal" evidence="1">
    <location>
        <begin position="725"/>
        <end position="907"/>
    </location>
</feature>
<dbReference type="Gene3D" id="3.40.225.10">
    <property type="entry name" value="Class II aldolase/adducin N-terminal domain"/>
    <property type="match status" value="1"/>
</dbReference>
<dbReference type="SMART" id="SM01007">
    <property type="entry name" value="Aldolase_II"/>
    <property type="match status" value="1"/>
</dbReference>
<dbReference type="Gene3D" id="3.40.50.1820">
    <property type="entry name" value="alpha/beta hydrolase"/>
    <property type="match status" value="1"/>
</dbReference>
<dbReference type="FunFam" id="3.40.225.10:FF:000009">
    <property type="entry name" value="Class II aldolase/adducin N-terminal"/>
    <property type="match status" value="1"/>
</dbReference>
<comment type="caution">
    <text evidence="2">The sequence shown here is derived from an EMBL/GenBank/DDBJ whole genome shotgun (WGS) entry which is preliminary data.</text>
</comment>
<accession>A0A0A2KI85</accession>
<dbReference type="NCBIfam" id="NF004855">
    <property type="entry name" value="PRK06208.1"/>
    <property type="match status" value="1"/>
</dbReference>
<protein>
    <submittedName>
        <fullName evidence="2">Class II aldolase/adducin N-terminal</fullName>
    </submittedName>
</protein>
<dbReference type="GO" id="GO:0017000">
    <property type="term" value="P:antibiotic biosynthetic process"/>
    <property type="evidence" value="ECO:0007669"/>
    <property type="project" value="UniProtKB-ARBA"/>
</dbReference>
<organism evidence="2 3">
    <name type="scientific">Penicillium italicum</name>
    <name type="common">Blue mold</name>
    <dbReference type="NCBI Taxonomy" id="40296"/>
    <lineage>
        <taxon>Eukaryota</taxon>
        <taxon>Fungi</taxon>
        <taxon>Dikarya</taxon>
        <taxon>Ascomycota</taxon>
        <taxon>Pezizomycotina</taxon>
        <taxon>Eurotiomycetes</taxon>
        <taxon>Eurotiomycetidae</taxon>
        <taxon>Eurotiales</taxon>
        <taxon>Aspergillaceae</taxon>
        <taxon>Penicillium</taxon>
    </lineage>
</organism>
<gene>
    <name evidence="2" type="ORF">PITC_079780</name>
</gene>
<dbReference type="SUPFAM" id="SSF53474">
    <property type="entry name" value="alpha/beta-Hydrolases"/>
    <property type="match status" value="1"/>
</dbReference>
<dbReference type="SUPFAM" id="SSF53639">
    <property type="entry name" value="AraD/HMP-PK domain-like"/>
    <property type="match status" value="1"/>
</dbReference>
<dbReference type="GO" id="GO:0051015">
    <property type="term" value="F:actin filament binding"/>
    <property type="evidence" value="ECO:0007669"/>
    <property type="project" value="TreeGrafter"/>
</dbReference>
<dbReference type="Proteomes" id="UP000030104">
    <property type="component" value="Unassembled WGS sequence"/>
</dbReference>
<dbReference type="InterPro" id="IPR001303">
    <property type="entry name" value="Aldolase_II/adducin_N"/>
</dbReference>
<dbReference type="Pfam" id="PF08386">
    <property type="entry name" value="Abhydrolase_4"/>
    <property type="match status" value="1"/>
</dbReference>
<name>A0A0A2KI85_PENIT</name>
<reference evidence="2 3" key="1">
    <citation type="journal article" date="2015" name="Mol. Plant Microbe Interact.">
        <title>Genome, transcriptome, and functional analyses of Penicillium expansum provide new insights into secondary metabolism and pathogenicity.</title>
        <authorList>
            <person name="Ballester A.R."/>
            <person name="Marcet-Houben M."/>
            <person name="Levin E."/>
            <person name="Sela N."/>
            <person name="Selma-Lazaro C."/>
            <person name="Carmona L."/>
            <person name="Wisniewski M."/>
            <person name="Droby S."/>
            <person name="Gonzalez-Candelas L."/>
            <person name="Gabaldon T."/>
        </authorList>
    </citation>
    <scope>NUCLEOTIDE SEQUENCE [LARGE SCALE GENOMIC DNA]</scope>
    <source>
        <strain evidence="2 3">PHI-1</strain>
    </source>
</reference>
<dbReference type="HOGENOM" id="CLU_013364_5_2_1"/>
<dbReference type="Pfam" id="PF00596">
    <property type="entry name" value="Aldolase_II"/>
    <property type="match status" value="1"/>
</dbReference>
<evidence type="ECO:0000259" key="1">
    <source>
        <dbReference type="SMART" id="SM01007"/>
    </source>
</evidence>
<dbReference type="InterPro" id="IPR036409">
    <property type="entry name" value="Aldolase_II/adducin_N_sf"/>
</dbReference>
<dbReference type="InterPro" id="IPR029058">
    <property type="entry name" value="AB_hydrolase_fold"/>
</dbReference>
<dbReference type="PANTHER" id="PTHR10672:SF41">
    <property type="entry name" value="CLASS II ALDOLASE_ADDUCIN DOMAIN PROTEIN (AFU_ORTHOLOGUE AFUA_3G01330)"/>
    <property type="match status" value="1"/>
</dbReference>